<protein>
    <submittedName>
        <fullName evidence="1">Uncharacterized protein</fullName>
    </submittedName>
</protein>
<dbReference type="Proteomes" id="UP000676310">
    <property type="component" value="Unassembled WGS sequence"/>
</dbReference>
<dbReference type="PANTHER" id="PTHR38790">
    <property type="entry name" value="2EXR DOMAIN-CONTAINING PROTEIN-RELATED"/>
    <property type="match status" value="1"/>
</dbReference>
<organism evidence="1 2">
    <name type="scientific">Alternaria atra</name>
    <dbReference type="NCBI Taxonomy" id="119953"/>
    <lineage>
        <taxon>Eukaryota</taxon>
        <taxon>Fungi</taxon>
        <taxon>Dikarya</taxon>
        <taxon>Ascomycota</taxon>
        <taxon>Pezizomycotina</taxon>
        <taxon>Dothideomycetes</taxon>
        <taxon>Pleosporomycetidae</taxon>
        <taxon>Pleosporales</taxon>
        <taxon>Pleosporineae</taxon>
        <taxon>Pleosporaceae</taxon>
        <taxon>Alternaria</taxon>
        <taxon>Alternaria sect. Ulocladioides</taxon>
    </lineage>
</organism>
<evidence type="ECO:0000313" key="1">
    <source>
        <dbReference type="EMBL" id="CAG5184971.1"/>
    </source>
</evidence>
<accession>A0A8J2IC89</accession>
<gene>
    <name evidence="1" type="ORF">ALTATR162_LOCUS11173</name>
</gene>
<dbReference type="EMBL" id="CAJRGZ010000030">
    <property type="protein sequence ID" value="CAG5184971.1"/>
    <property type="molecule type" value="Genomic_DNA"/>
</dbReference>
<sequence length="273" mass="30106">MSPSDAELACEATRIAARNRTHSPLLGLPGELRNKILAFAIGGHTVVVEIKCYDSTSPFEPSPDVHLIFRLAISSQPKLSMGVDGDGDSGRDDVDDLQHQANRQITDTERVSQIFTVTRVCRQLYIETALIQYKNNYFHSSSPSGLEAFTKQLTFVQRCAITAISIDEPYVLHRFRTFNYGGSSFNLSLPVPDMRQILPGLRKIFVKPEGVQVFSGATTEDKLIRVIARLGIGGEWDKGLWIGCFDVLDETAILDAACGFLIKPAEDGTELSL</sequence>
<dbReference type="OrthoDB" id="5413827at2759"/>
<reference evidence="1" key="1">
    <citation type="submission" date="2021-05" db="EMBL/GenBank/DDBJ databases">
        <authorList>
            <person name="Stam R."/>
        </authorList>
    </citation>
    <scope>NUCLEOTIDE SEQUENCE</scope>
    <source>
        <strain evidence="1">CS162</strain>
    </source>
</reference>
<dbReference type="GeneID" id="67011416"/>
<dbReference type="PANTHER" id="PTHR38790:SF4">
    <property type="entry name" value="2EXR DOMAIN-CONTAINING PROTEIN"/>
    <property type="match status" value="1"/>
</dbReference>
<name>A0A8J2IC89_9PLEO</name>
<comment type="caution">
    <text evidence="1">The sequence shown here is derived from an EMBL/GenBank/DDBJ whole genome shotgun (WGS) entry which is preliminary data.</text>
</comment>
<proteinExistence type="predicted"/>
<evidence type="ECO:0000313" key="2">
    <source>
        <dbReference type="Proteomes" id="UP000676310"/>
    </source>
</evidence>
<dbReference type="RefSeq" id="XP_043174750.1">
    <property type="nucleotide sequence ID" value="XM_043318815.1"/>
</dbReference>
<dbReference type="AlphaFoldDB" id="A0A8J2IC89"/>
<keyword evidence="2" id="KW-1185">Reference proteome</keyword>